<dbReference type="EMBL" id="LFRF01000016">
    <property type="protein sequence ID" value="KND89848.1"/>
    <property type="molecule type" value="Genomic_DNA"/>
</dbReference>
<keyword evidence="2" id="KW-1185">Reference proteome</keyword>
<dbReference type="Proteomes" id="UP000036947">
    <property type="component" value="Unassembled WGS sequence"/>
</dbReference>
<protein>
    <submittedName>
        <fullName evidence="1">Uncharacterized protein</fullName>
    </submittedName>
</protein>
<gene>
    <name evidence="1" type="ORF">TOPH_05449</name>
</gene>
<comment type="caution">
    <text evidence="1">The sequence shown here is derived from an EMBL/GenBank/DDBJ whole genome shotgun (WGS) entry which is preliminary data.</text>
</comment>
<name>A0A0L0N6V4_TOLOC</name>
<organism evidence="1 2">
    <name type="scientific">Tolypocladium ophioglossoides (strain CBS 100239)</name>
    <name type="common">Snaketongue truffleclub</name>
    <name type="synonym">Elaphocordyceps ophioglossoides</name>
    <dbReference type="NCBI Taxonomy" id="1163406"/>
    <lineage>
        <taxon>Eukaryota</taxon>
        <taxon>Fungi</taxon>
        <taxon>Dikarya</taxon>
        <taxon>Ascomycota</taxon>
        <taxon>Pezizomycotina</taxon>
        <taxon>Sordariomycetes</taxon>
        <taxon>Hypocreomycetidae</taxon>
        <taxon>Hypocreales</taxon>
        <taxon>Ophiocordycipitaceae</taxon>
        <taxon>Tolypocladium</taxon>
    </lineage>
</organism>
<reference evidence="1 2" key="1">
    <citation type="journal article" date="2015" name="BMC Genomics">
        <title>The genome of the truffle-parasite Tolypocladium ophioglossoides and the evolution of antifungal peptaibiotics.</title>
        <authorList>
            <person name="Quandt C.A."/>
            <person name="Bushley K.E."/>
            <person name="Spatafora J.W."/>
        </authorList>
    </citation>
    <scope>NUCLEOTIDE SEQUENCE [LARGE SCALE GENOMIC DNA]</scope>
    <source>
        <strain evidence="1 2">CBS 100239</strain>
    </source>
</reference>
<accession>A0A0L0N6V4</accession>
<evidence type="ECO:0000313" key="1">
    <source>
        <dbReference type="EMBL" id="KND89848.1"/>
    </source>
</evidence>
<evidence type="ECO:0000313" key="2">
    <source>
        <dbReference type="Proteomes" id="UP000036947"/>
    </source>
</evidence>
<proteinExistence type="predicted"/>
<sequence>MRTDPLSRGCQVGRTCLTVWPALDQGSNFDNYSVPLRTRLSVKT</sequence>
<dbReference type="AlphaFoldDB" id="A0A0L0N6V4"/>